<dbReference type="SFLD" id="SFLDG01181">
    <property type="entry name" value="SUF2"/>
    <property type="match status" value="1"/>
</dbReference>
<name>A0ABT1WJX9_9BURK</name>
<dbReference type="SFLD" id="SFLDG01202">
    <property type="entry name" value="SUF2.2"/>
    <property type="match status" value="1"/>
</dbReference>
<reference evidence="2 3" key="1">
    <citation type="submission" date="2022-07" db="EMBL/GenBank/DDBJ databases">
        <authorList>
            <person name="Xamxidin M."/>
            <person name="Wu M."/>
        </authorList>
    </citation>
    <scope>NUCLEOTIDE SEQUENCE [LARGE SCALE GENOMIC DNA]</scope>
    <source>
        <strain evidence="2 3">NBRC 111650</strain>
    </source>
</reference>
<feature type="domain" description="GST N-terminal" evidence="1">
    <location>
        <begin position="157"/>
        <end position="257"/>
    </location>
</feature>
<dbReference type="Proteomes" id="UP001204142">
    <property type="component" value="Unassembled WGS sequence"/>
</dbReference>
<keyword evidence="3" id="KW-1185">Reference proteome</keyword>
<accession>A0ABT1WJX9</accession>
<dbReference type="InterPro" id="IPR040079">
    <property type="entry name" value="Glutathione_S-Trfase"/>
</dbReference>
<dbReference type="Gene3D" id="3.40.30.10">
    <property type="entry name" value="Glutaredoxin"/>
    <property type="match status" value="2"/>
</dbReference>
<evidence type="ECO:0000313" key="2">
    <source>
        <dbReference type="EMBL" id="MCQ8897793.1"/>
    </source>
</evidence>
<evidence type="ECO:0000259" key="1">
    <source>
        <dbReference type="PROSITE" id="PS50404"/>
    </source>
</evidence>
<dbReference type="Pfam" id="PF13417">
    <property type="entry name" value="GST_N_3"/>
    <property type="match status" value="2"/>
</dbReference>
<proteinExistence type="predicted"/>
<organism evidence="2 3">
    <name type="scientific">Limnobacter humi</name>
    <dbReference type="NCBI Taxonomy" id="1778671"/>
    <lineage>
        <taxon>Bacteria</taxon>
        <taxon>Pseudomonadati</taxon>
        <taxon>Pseudomonadota</taxon>
        <taxon>Betaproteobacteria</taxon>
        <taxon>Burkholderiales</taxon>
        <taxon>Burkholderiaceae</taxon>
        <taxon>Limnobacter</taxon>
    </lineage>
</organism>
<feature type="domain" description="GST N-terminal" evidence="1">
    <location>
        <begin position="34"/>
        <end position="116"/>
    </location>
</feature>
<dbReference type="SFLD" id="SFLDS00019">
    <property type="entry name" value="Glutathione_Transferase_(cytos"/>
    <property type="match status" value="1"/>
</dbReference>
<comment type="caution">
    <text evidence="2">The sequence shown here is derived from an EMBL/GenBank/DDBJ whole genome shotgun (WGS) entry which is preliminary data.</text>
</comment>
<dbReference type="PROSITE" id="PS50404">
    <property type="entry name" value="GST_NTER"/>
    <property type="match status" value="2"/>
</dbReference>
<gene>
    <name evidence="2" type="ORF">NQT62_15230</name>
</gene>
<protein>
    <submittedName>
        <fullName evidence="2">Glutathione S-transferase N-terminal domain-containing protein</fullName>
    </submittedName>
</protein>
<dbReference type="RefSeq" id="WP_256765605.1">
    <property type="nucleotide sequence ID" value="NZ_JANIGO010000007.1"/>
</dbReference>
<sequence length="257" mass="28404">MSTQIDAVINLFSGTVRGWRCTLVRGRARKTPEKILKLYDIEVSPYCRLVREALSEMDLDVMILPCPAGGKRFRPEAKALIPNTTFPMLVDDNTGVVMNESANIIDYIATTYEGKVRAQTGLGRQLAVGTSILSSVFHARPGGLTGMKARPSKAPEQPLILYSFEASPFSKPVRARLCELEIPYVLKNTAKGAMTDMGPPAFRDKLFKAPKGTTPNRQWLAEQTGKVQVPYLIDPNTGVAMYESNDILKYLDKTYGV</sequence>
<dbReference type="PANTHER" id="PTHR45288:SF2">
    <property type="entry name" value="THIOREDOXIN FAMILY PROTEIN"/>
    <property type="match status" value="1"/>
</dbReference>
<dbReference type="EMBL" id="JANIGO010000007">
    <property type="protein sequence ID" value="MCQ8897793.1"/>
    <property type="molecule type" value="Genomic_DNA"/>
</dbReference>
<dbReference type="PANTHER" id="PTHR45288">
    <property type="entry name" value="THIOREDOXIN FAMILY PROTEIN"/>
    <property type="match status" value="1"/>
</dbReference>
<dbReference type="InterPro" id="IPR004045">
    <property type="entry name" value="Glutathione_S-Trfase_N"/>
</dbReference>
<dbReference type="InterPro" id="IPR036249">
    <property type="entry name" value="Thioredoxin-like_sf"/>
</dbReference>
<dbReference type="SUPFAM" id="SSF52833">
    <property type="entry name" value="Thioredoxin-like"/>
    <property type="match status" value="2"/>
</dbReference>
<evidence type="ECO:0000313" key="3">
    <source>
        <dbReference type="Proteomes" id="UP001204142"/>
    </source>
</evidence>